<keyword evidence="1" id="KW-0175">Coiled coil</keyword>
<comment type="caution">
    <text evidence="2">The sequence shown here is derived from an EMBL/GenBank/DDBJ whole genome shotgun (WGS) entry which is preliminary data.</text>
</comment>
<protein>
    <submittedName>
        <fullName evidence="2">Uncharacterized protein</fullName>
    </submittedName>
</protein>
<keyword evidence="3" id="KW-1185">Reference proteome</keyword>
<dbReference type="InterPro" id="IPR005312">
    <property type="entry name" value="DUF1759"/>
</dbReference>
<dbReference type="Proteomes" id="UP001162162">
    <property type="component" value="Unassembled WGS sequence"/>
</dbReference>
<name>A0AAV8Y3U8_9CUCU</name>
<feature type="coiled-coil region" evidence="1">
    <location>
        <begin position="39"/>
        <end position="69"/>
    </location>
</feature>
<sequence>MSQELNKRRGTVKTKLTNFSKYLTVFQAKTKEEIKDIDFIELNDRLARAENLLDEFEEVQNLIESACTDEISELVYQERESFENSYHSQIALAKNLLKENNFEVDVKACSDRSSEKLPVYSTFEGKSLEWLEFRDTYVSLIHNNDSLNDVQKFHYLRASLKGPADQIIKSFEFSANNYQSAWKCLTEKIR</sequence>
<dbReference type="AlphaFoldDB" id="A0AAV8Y3U8"/>
<proteinExistence type="predicted"/>
<evidence type="ECO:0000313" key="3">
    <source>
        <dbReference type="Proteomes" id="UP001162162"/>
    </source>
</evidence>
<dbReference type="Pfam" id="PF03564">
    <property type="entry name" value="DUF1759"/>
    <property type="match status" value="1"/>
</dbReference>
<dbReference type="EMBL" id="JAPWTK010000219">
    <property type="protein sequence ID" value="KAJ8945348.1"/>
    <property type="molecule type" value="Genomic_DNA"/>
</dbReference>
<evidence type="ECO:0000256" key="1">
    <source>
        <dbReference type="SAM" id="Coils"/>
    </source>
</evidence>
<accession>A0AAV8Y3U8</accession>
<gene>
    <name evidence="2" type="ORF">NQ318_009744</name>
</gene>
<evidence type="ECO:0000313" key="2">
    <source>
        <dbReference type="EMBL" id="KAJ8945348.1"/>
    </source>
</evidence>
<reference evidence="2" key="1">
    <citation type="journal article" date="2023" name="Insect Mol. Biol.">
        <title>Genome sequencing provides insights into the evolution of gene families encoding plant cell wall-degrading enzymes in longhorned beetles.</title>
        <authorList>
            <person name="Shin N.R."/>
            <person name="Okamura Y."/>
            <person name="Kirsch R."/>
            <person name="Pauchet Y."/>
        </authorList>
    </citation>
    <scope>NUCLEOTIDE SEQUENCE</scope>
    <source>
        <strain evidence="2">AMC_N1</strain>
    </source>
</reference>
<dbReference type="PANTHER" id="PTHR22954">
    <property type="entry name" value="RETROVIRAL PROTEASE-RELATED"/>
    <property type="match status" value="1"/>
</dbReference>
<dbReference type="PANTHER" id="PTHR22954:SF3">
    <property type="entry name" value="PROTEIN CBG08539"/>
    <property type="match status" value="1"/>
</dbReference>
<organism evidence="2 3">
    <name type="scientific">Aromia moschata</name>
    <dbReference type="NCBI Taxonomy" id="1265417"/>
    <lineage>
        <taxon>Eukaryota</taxon>
        <taxon>Metazoa</taxon>
        <taxon>Ecdysozoa</taxon>
        <taxon>Arthropoda</taxon>
        <taxon>Hexapoda</taxon>
        <taxon>Insecta</taxon>
        <taxon>Pterygota</taxon>
        <taxon>Neoptera</taxon>
        <taxon>Endopterygota</taxon>
        <taxon>Coleoptera</taxon>
        <taxon>Polyphaga</taxon>
        <taxon>Cucujiformia</taxon>
        <taxon>Chrysomeloidea</taxon>
        <taxon>Cerambycidae</taxon>
        <taxon>Cerambycinae</taxon>
        <taxon>Callichromatini</taxon>
        <taxon>Aromia</taxon>
    </lineage>
</organism>